<accession>A0A2T5G8W8</accession>
<dbReference type="InterPro" id="IPR004038">
    <property type="entry name" value="Ribosomal_eL8/eL30/eS12/Gad45"/>
</dbReference>
<evidence type="ECO:0000259" key="2">
    <source>
        <dbReference type="Pfam" id="PF01248"/>
    </source>
</evidence>
<keyword evidence="3" id="KW-0687">Ribonucleoprotein</keyword>
<evidence type="ECO:0000256" key="1">
    <source>
        <dbReference type="SAM" id="MobiDB-lite"/>
    </source>
</evidence>
<dbReference type="Gene3D" id="3.30.1330.30">
    <property type="match status" value="1"/>
</dbReference>
<dbReference type="Proteomes" id="UP000244016">
    <property type="component" value="Unassembled WGS sequence"/>
</dbReference>
<evidence type="ECO:0000313" key="4">
    <source>
        <dbReference type="Proteomes" id="UP000244016"/>
    </source>
</evidence>
<comment type="caution">
    <text evidence="3">The sequence shown here is derived from an EMBL/GenBank/DDBJ whole genome shotgun (WGS) entry which is preliminary data.</text>
</comment>
<name>A0A2T5G8W8_9BACL</name>
<feature type="region of interest" description="Disordered" evidence="1">
    <location>
        <begin position="1"/>
        <end position="26"/>
    </location>
</feature>
<evidence type="ECO:0000313" key="3">
    <source>
        <dbReference type="EMBL" id="PTQ52626.1"/>
    </source>
</evidence>
<gene>
    <name evidence="3" type="ORF">BLITH_0805</name>
</gene>
<dbReference type="Pfam" id="PF01248">
    <property type="entry name" value="Ribosomal_L7Ae"/>
    <property type="match status" value="1"/>
</dbReference>
<feature type="domain" description="Ribosomal protein eL8/eL30/eS12/Gadd45" evidence="2">
    <location>
        <begin position="36"/>
        <end position="120"/>
    </location>
</feature>
<reference evidence="3 4" key="1">
    <citation type="submission" date="2017-08" db="EMBL/GenBank/DDBJ databases">
        <title>Burning lignite coal seam in the remote Altai Mountains harbors a hydrogen-driven thermophilic microbial community.</title>
        <authorList>
            <person name="Kadnikov V.V."/>
            <person name="Mardanov A.V."/>
            <person name="Ivasenko D."/>
            <person name="Beletsky A.V."/>
            <person name="Karnachuk O.V."/>
            <person name="Ravin N.V."/>
        </authorList>
    </citation>
    <scope>NUCLEOTIDE SEQUENCE [LARGE SCALE GENOMIC DNA]</scope>
    <source>
        <strain evidence="3">AL31</strain>
    </source>
</reference>
<organism evidence="3 4">
    <name type="scientific">Brockia lithotrophica</name>
    <dbReference type="NCBI Taxonomy" id="933949"/>
    <lineage>
        <taxon>Bacteria</taxon>
        <taxon>Bacillati</taxon>
        <taxon>Bacillota</taxon>
        <taxon>Bacilli</taxon>
        <taxon>Bacillales</taxon>
        <taxon>Bacillales Family X. Incertae Sedis</taxon>
        <taxon>Brockia</taxon>
    </lineage>
</organism>
<sequence length="135" mass="14314">MDPVRRRTDGRAPSAPKAGRPRGGTVRELERVPIPVYQLLGLAHRAGRLLAGEEAVRAALRSGKVRLILLAGDASLHTRARFTGPGTAGVVVLVGGSRRDLGAAIGKGERVVVALTDPGFARRILREVELKEVGE</sequence>
<keyword evidence="3" id="KW-0689">Ribosomal protein</keyword>
<dbReference type="EMBL" id="PEBW01000002">
    <property type="protein sequence ID" value="PTQ52626.1"/>
    <property type="molecule type" value="Genomic_DNA"/>
</dbReference>
<dbReference type="InterPro" id="IPR029064">
    <property type="entry name" value="Ribosomal_eL30-like_sf"/>
</dbReference>
<protein>
    <submittedName>
        <fullName evidence="3">Ribosomal protein L7Ae family protein</fullName>
    </submittedName>
</protein>
<dbReference type="AlphaFoldDB" id="A0A2T5G8W8"/>
<dbReference type="GO" id="GO:0005840">
    <property type="term" value="C:ribosome"/>
    <property type="evidence" value="ECO:0007669"/>
    <property type="project" value="UniProtKB-KW"/>
</dbReference>
<feature type="compositionally biased region" description="Basic and acidic residues" evidence="1">
    <location>
        <begin position="1"/>
        <end position="10"/>
    </location>
</feature>
<proteinExistence type="predicted"/>
<dbReference type="SUPFAM" id="SSF55315">
    <property type="entry name" value="L30e-like"/>
    <property type="match status" value="1"/>
</dbReference>